<comment type="similarity">
    <text evidence="3 9">Belongs to the Deltex family.</text>
</comment>
<dbReference type="PROSITE" id="PS00518">
    <property type="entry name" value="ZF_RING_1"/>
    <property type="match status" value="1"/>
</dbReference>
<dbReference type="GeneID" id="102011223"/>
<dbReference type="PROSITE" id="PS50089">
    <property type="entry name" value="ZF_RING_2"/>
    <property type="match status" value="1"/>
</dbReference>
<dbReference type="EC" id="2.3.2.27" evidence="9"/>
<dbReference type="GO" id="GO:1900182">
    <property type="term" value="P:positive regulation of protein localization to nucleus"/>
    <property type="evidence" value="ECO:0007669"/>
    <property type="project" value="Ensembl"/>
</dbReference>
<sequence length="737" mass="82629">MEPDLSLQLLARVSAGAPGVRWKLEAYFQSRSSGGGECTVRPWNPREPDTFLVQFRERAAKEGVLKKGKHEIQVYGKPVTISLETPENLTEKNPRSKISSRAQSQKEAQSDAKHSREGPVPNAVDPCVQKIFFTVTADLNCDLLSKEQRSQVATVFPGIKKVEGPNGIESVCGDFEDIKKIHQFLSMQLLEGEQKQESSPSTIERKLPGPHDCDRRFSPSESKTRSEEKDSPFKVPSSLFEYFKYTCPDKIDWIEKRFGVNIKIQESSSSMVYVLFTCGESGDLEAARESFVSEFQKKTESLKQECVPVEDRKQAHEIKQKLSHCFPKLLIKEHREGLTLLGTVDDITAAKQTISEGFVKVPVKIVAPSSMMNAVEIDTAHYKLLKAELLQEIAETEQRYNTCSKVWEKNQKTCIRFDPKNKEVDLSVHAYASFTDALQRASCLLMSEVLLLKDLVTETKHLRGAKFASDFRRKHPDVHFALDQESMTLTGLPNCLARAKQFVLQKGRLLPSAGEKPNNDGETLTGVDRSNSKAAAPLLKDSASSVSSEIDKKETDTCSICMDTISNKYVLEKCKHEFCTPCIKKSMSYKPVCPVCQTPYGVQTGNQPDGTMTHSLIKTSLPGYESYNTIVIKYYMNGGTQTKEHPNPGRHYPGTVRTAYLPDNKEGQEVLKLLEVAFKRKLIFTVGYSRVQGISDVITWNDIHHKTSLSGGPSNYGYPDPDYLQRVKEELKAKGIE</sequence>
<dbReference type="GO" id="GO:0042393">
    <property type="term" value="F:histone binding"/>
    <property type="evidence" value="ECO:0007669"/>
    <property type="project" value="Ensembl"/>
</dbReference>
<dbReference type="SMART" id="SM00184">
    <property type="entry name" value="RING"/>
    <property type="match status" value="1"/>
</dbReference>
<dbReference type="GO" id="GO:0005654">
    <property type="term" value="C:nucleoplasm"/>
    <property type="evidence" value="ECO:0007669"/>
    <property type="project" value="Ensembl"/>
</dbReference>
<feature type="region of interest" description="Disordered" evidence="10">
    <location>
        <begin position="85"/>
        <end position="121"/>
    </location>
</feature>
<comment type="pathway">
    <text evidence="2 9">Protein modification; protein ubiquitination.</text>
</comment>
<evidence type="ECO:0000256" key="8">
    <source>
        <dbReference type="PROSITE-ProRule" id="PRU00175"/>
    </source>
</evidence>
<dbReference type="GO" id="GO:0140768">
    <property type="term" value="F:protein ADP-ribosyltransferase-substrate adaptor activity"/>
    <property type="evidence" value="ECO:0007669"/>
    <property type="project" value="Ensembl"/>
</dbReference>
<comment type="catalytic activity">
    <reaction evidence="1 9">
        <text>S-ubiquitinyl-[E2 ubiquitin-conjugating enzyme]-L-cysteine + [acceptor protein]-L-lysine = [E2 ubiquitin-conjugating enzyme]-L-cysteine + N(6)-ubiquitinyl-[acceptor protein]-L-lysine.</text>
        <dbReference type="EC" id="2.3.2.27"/>
    </reaction>
</comment>
<dbReference type="GO" id="GO:0140861">
    <property type="term" value="P:DNA repair-dependent chromatin remodeling"/>
    <property type="evidence" value="ECO:0007669"/>
    <property type="project" value="Ensembl"/>
</dbReference>
<dbReference type="GO" id="GO:0007219">
    <property type="term" value="P:Notch signaling pathway"/>
    <property type="evidence" value="ECO:0007669"/>
    <property type="project" value="InterPro"/>
</dbReference>
<dbReference type="GO" id="GO:0008270">
    <property type="term" value="F:zinc ion binding"/>
    <property type="evidence" value="ECO:0007669"/>
    <property type="project" value="UniProtKB-KW"/>
</dbReference>
<evidence type="ECO:0000256" key="4">
    <source>
        <dbReference type="ARBA" id="ARBA00022679"/>
    </source>
</evidence>
<reference evidence="12" key="2">
    <citation type="submission" date="2025-09" db="UniProtKB">
        <authorList>
            <consortium name="Ensembl"/>
        </authorList>
    </citation>
    <scope>IDENTIFICATION</scope>
</reference>
<evidence type="ECO:0000256" key="6">
    <source>
        <dbReference type="ARBA" id="ARBA00022771"/>
    </source>
</evidence>
<dbReference type="InterPro" id="IPR017907">
    <property type="entry name" value="Znf_RING_CS"/>
</dbReference>
<dbReference type="GO" id="GO:2000646">
    <property type="term" value="P:positive regulation of receptor catabolic process"/>
    <property type="evidence" value="ECO:0007669"/>
    <property type="project" value="Ensembl"/>
</dbReference>
<evidence type="ECO:0000256" key="3">
    <source>
        <dbReference type="ARBA" id="ARBA00009413"/>
    </source>
</evidence>
<feature type="compositionally biased region" description="Polar residues" evidence="10">
    <location>
        <begin position="96"/>
        <end position="107"/>
    </location>
</feature>
<accession>A0A8C2VNJ6</accession>
<dbReference type="GO" id="GO:0008333">
    <property type="term" value="P:endosome to lysosome transport"/>
    <property type="evidence" value="ECO:0007669"/>
    <property type="project" value="Ensembl"/>
</dbReference>
<dbReference type="SUPFAM" id="SSF57850">
    <property type="entry name" value="RING/U-box"/>
    <property type="match status" value="1"/>
</dbReference>
<evidence type="ECO:0000256" key="1">
    <source>
        <dbReference type="ARBA" id="ARBA00000900"/>
    </source>
</evidence>
<keyword evidence="5 9" id="KW-0479">Metal-binding</keyword>
<keyword evidence="9" id="KW-0963">Cytoplasm</keyword>
<dbReference type="GO" id="GO:0141000">
    <property type="term" value="F:histone H4K91 ubiquitin ligase activity"/>
    <property type="evidence" value="ECO:0007669"/>
    <property type="project" value="Ensembl"/>
</dbReference>
<dbReference type="InterPro" id="IPR013083">
    <property type="entry name" value="Znf_RING/FYVE/PHD"/>
</dbReference>
<dbReference type="Pfam" id="PF21718">
    <property type="entry name" value="KH_DTX3L"/>
    <property type="match status" value="2"/>
</dbReference>
<dbReference type="GO" id="GO:0097677">
    <property type="term" value="F:STAT family protein binding"/>
    <property type="evidence" value="ECO:0007669"/>
    <property type="project" value="Ensembl"/>
</dbReference>
<feature type="compositionally biased region" description="Basic and acidic residues" evidence="10">
    <location>
        <begin position="108"/>
        <end position="117"/>
    </location>
</feature>
<evidence type="ECO:0000259" key="11">
    <source>
        <dbReference type="PROSITE" id="PS50089"/>
    </source>
</evidence>
<dbReference type="GO" id="GO:0005829">
    <property type="term" value="C:cytosol"/>
    <property type="evidence" value="ECO:0007669"/>
    <property type="project" value="Ensembl"/>
</dbReference>
<evidence type="ECO:0000256" key="10">
    <source>
        <dbReference type="SAM" id="MobiDB-lite"/>
    </source>
</evidence>
<dbReference type="Pfam" id="PF13923">
    <property type="entry name" value="zf-C3HC4_2"/>
    <property type="match status" value="1"/>
</dbReference>
<dbReference type="Proteomes" id="UP000694398">
    <property type="component" value="Unassembled WGS sequence"/>
</dbReference>
<dbReference type="InterPro" id="IPR048409">
    <property type="entry name" value="DTX3L_KH-like"/>
</dbReference>
<dbReference type="GO" id="GO:0006302">
    <property type="term" value="P:double-strand break repair"/>
    <property type="evidence" value="ECO:0007669"/>
    <property type="project" value="Ensembl"/>
</dbReference>
<dbReference type="GO" id="GO:0004857">
    <property type="term" value="F:enzyme inhibitor activity"/>
    <property type="evidence" value="ECO:0007669"/>
    <property type="project" value="Ensembl"/>
</dbReference>
<evidence type="ECO:0000313" key="12">
    <source>
        <dbReference type="Ensembl" id="ENSCLAP00000015958.1"/>
    </source>
</evidence>
<dbReference type="UniPathway" id="UPA00143"/>
<feature type="region of interest" description="Disordered" evidence="10">
    <location>
        <begin position="510"/>
        <end position="530"/>
    </location>
</feature>
<dbReference type="OrthoDB" id="527344at2759"/>
<dbReference type="Pfam" id="PF21717">
    <property type="entry name" value="DTX3L_a-b"/>
    <property type="match status" value="1"/>
</dbReference>
<dbReference type="InterPro" id="IPR012677">
    <property type="entry name" value="Nucleotide-bd_a/b_plait_sf"/>
</dbReference>
<dbReference type="Pfam" id="PF23222">
    <property type="entry name" value="RRM_PARP14_1"/>
    <property type="match status" value="1"/>
</dbReference>
<dbReference type="InterPro" id="IPR001841">
    <property type="entry name" value="Znf_RING"/>
</dbReference>
<dbReference type="GO" id="GO:0005769">
    <property type="term" value="C:early endosome"/>
    <property type="evidence" value="ECO:0007669"/>
    <property type="project" value="Ensembl"/>
</dbReference>
<evidence type="ECO:0000256" key="7">
    <source>
        <dbReference type="ARBA" id="ARBA00022833"/>
    </source>
</evidence>
<dbReference type="PANTHER" id="PTHR12622">
    <property type="entry name" value="DELTEX-RELATED"/>
    <property type="match status" value="1"/>
</dbReference>
<dbReference type="Gene3D" id="3.30.70.330">
    <property type="match status" value="1"/>
</dbReference>
<dbReference type="InterPro" id="IPR039398">
    <property type="entry name" value="Deltex_fam"/>
</dbReference>
<comment type="subcellular location">
    <subcellularLocation>
        <location evidence="9">Cytoplasm</location>
    </subcellularLocation>
</comment>
<dbReference type="GO" id="GO:0045893">
    <property type="term" value="P:positive regulation of DNA-templated transcription"/>
    <property type="evidence" value="ECO:0007669"/>
    <property type="project" value="Ensembl"/>
</dbReference>
<organism evidence="12 13">
    <name type="scientific">Chinchilla lanigera</name>
    <name type="common">Long-tailed chinchilla</name>
    <name type="synonym">Chinchilla villidera</name>
    <dbReference type="NCBI Taxonomy" id="34839"/>
    <lineage>
        <taxon>Eukaryota</taxon>
        <taxon>Metazoa</taxon>
        <taxon>Chordata</taxon>
        <taxon>Craniata</taxon>
        <taxon>Vertebrata</taxon>
        <taxon>Euteleostomi</taxon>
        <taxon>Mammalia</taxon>
        <taxon>Eutheria</taxon>
        <taxon>Euarchontoglires</taxon>
        <taxon>Glires</taxon>
        <taxon>Rodentia</taxon>
        <taxon>Hystricomorpha</taxon>
        <taxon>Chinchillidae</taxon>
        <taxon>Chinchilla</taxon>
    </lineage>
</organism>
<dbReference type="InterPro" id="IPR039399">
    <property type="entry name" value="Deltex_C_sf"/>
</dbReference>
<dbReference type="Gene3D" id="3.30.40.10">
    <property type="entry name" value="Zinc/RING finger domain, C3HC4 (zinc finger)"/>
    <property type="match status" value="1"/>
</dbReference>
<dbReference type="InterPro" id="IPR039396">
    <property type="entry name" value="Deltex_C"/>
</dbReference>
<feature type="region of interest" description="Disordered" evidence="10">
    <location>
        <begin position="191"/>
        <end position="232"/>
    </location>
</feature>
<dbReference type="Ensembl" id="ENSCLAT00000016122.1">
    <property type="protein sequence ID" value="ENSCLAP00000015958.1"/>
    <property type="gene ID" value="ENSCLAG00000010981.1"/>
</dbReference>
<reference evidence="12" key="1">
    <citation type="submission" date="2025-08" db="UniProtKB">
        <authorList>
            <consortium name="Ensembl"/>
        </authorList>
    </citation>
    <scope>IDENTIFICATION</scope>
</reference>
<dbReference type="Gene3D" id="3.30.390.130">
    <property type="match status" value="1"/>
</dbReference>
<dbReference type="GO" id="GO:0006511">
    <property type="term" value="P:ubiquitin-dependent protein catabolic process"/>
    <property type="evidence" value="ECO:0007669"/>
    <property type="project" value="Ensembl"/>
</dbReference>
<keyword evidence="6 8" id="KW-0863">Zinc-finger</keyword>
<dbReference type="OMA" id="FKYICPD"/>
<dbReference type="RefSeq" id="XP_005386571.1">
    <property type="nucleotide sequence ID" value="XM_005386514.2"/>
</dbReference>
<proteinExistence type="inferred from homology"/>
<dbReference type="GO" id="GO:0032991">
    <property type="term" value="C:protein-containing complex"/>
    <property type="evidence" value="ECO:0007669"/>
    <property type="project" value="Ensembl"/>
</dbReference>
<keyword evidence="7 9" id="KW-0862">Zinc</keyword>
<dbReference type="InterPro" id="IPR048418">
    <property type="entry name" value="DTX3L_a/b_dom"/>
</dbReference>
<dbReference type="CTD" id="151636"/>
<gene>
    <name evidence="12" type="primary">DTX3L</name>
</gene>
<dbReference type="GO" id="GO:1902966">
    <property type="term" value="P:positive regulation of protein localization to early endosome"/>
    <property type="evidence" value="ECO:0007669"/>
    <property type="project" value="Ensembl"/>
</dbReference>
<dbReference type="GO" id="GO:0051865">
    <property type="term" value="P:protein autoubiquitination"/>
    <property type="evidence" value="ECO:0007669"/>
    <property type="project" value="Ensembl"/>
</dbReference>
<feature type="compositionally biased region" description="Basic and acidic residues" evidence="10">
    <location>
        <begin position="203"/>
        <end position="232"/>
    </location>
</feature>
<dbReference type="GeneTree" id="ENSGT00940000154578"/>
<feature type="domain" description="RING-type" evidence="11">
    <location>
        <begin position="558"/>
        <end position="597"/>
    </location>
</feature>
<evidence type="ECO:0000256" key="5">
    <source>
        <dbReference type="ARBA" id="ARBA00022723"/>
    </source>
</evidence>
<protein>
    <recommendedName>
        <fullName evidence="9">E3 ubiquitin-protein ligase</fullName>
        <ecNumber evidence="9">2.3.2.27</ecNumber>
    </recommendedName>
</protein>
<keyword evidence="13" id="KW-1185">Reference proteome</keyword>
<dbReference type="GO" id="GO:0005764">
    <property type="term" value="C:lysosome"/>
    <property type="evidence" value="ECO:0007669"/>
    <property type="project" value="Ensembl"/>
</dbReference>
<keyword evidence="4 9" id="KW-0808">Transferase</keyword>
<evidence type="ECO:0000256" key="2">
    <source>
        <dbReference type="ARBA" id="ARBA00004906"/>
    </source>
</evidence>
<dbReference type="Pfam" id="PF18102">
    <property type="entry name" value="DTC"/>
    <property type="match status" value="1"/>
</dbReference>
<evidence type="ECO:0000313" key="13">
    <source>
        <dbReference type="Proteomes" id="UP000694398"/>
    </source>
</evidence>
<dbReference type="FunFam" id="3.30.390.130:FF:000001">
    <property type="entry name" value="Probable E3 ubiquitin-protein ligase DTX3"/>
    <property type="match status" value="1"/>
</dbReference>
<dbReference type="GO" id="GO:0070936">
    <property type="term" value="P:protein K48-linked ubiquitination"/>
    <property type="evidence" value="ECO:0007669"/>
    <property type="project" value="Ensembl"/>
</dbReference>
<dbReference type="GO" id="GO:0044389">
    <property type="term" value="F:ubiquitin-like protein ligase binding"/>
    <property type="evidence" value="ECO:0007669"/>
    <property type="project" value="Ensembl"/>
</dbReference>
<name>A0A8C2VNJ6_CHILA</name>
<dbReference type="GO" id="GO:0000077">
    <property type="term" value="P:DNA damage checkpoint signaling"/>
    <property type="evidence" value="ECO:0007669"/>
    <property type="project" value="Ensembl"/>
</dbReference>
<dbReference type="CDD" id="cd09633">
    <property type="entry name" value="Deltex_C"/>
    <property type="match status" value="1"/>
</dbReference>
<dbReference type="GO" id="GO:0002230">
    <property type="term" value="P:positive regulation of defense response to virus by host"/>
    <property type="evidence" value="ECO:0007669"/>
    <property type="project" value="Ensembl"/>
</dbReference>
<dbReference type="AlphaFoldDB" id="A0A8C2VNJ6"/>
<dbReference type="InterPro" id="IPR057051">
    <property type="entry name" value="PARP14_RPM_1"/>
</dbReference>
<evidence type="ECO:0000256" key="9">
    <source>
        <dbReference type="RuleBase" id="RU367105"/>
    </source>
</evidence>